<evidence type="ECO:0000259" key="9">
    <source>
        <dbReference type="Pfam" id="PF00728"/>
    </source>
</evidence>
<name>A0ABD0YEB7_9HEMI</name>
<feature type="active site" description="Proton donor" evidence="8">
    <location>
        <position position="178"/>
    </location>
</feature>
<dbReference type="AlphaFoldDB" id="A0ABD0YEB7"/>
<gene>
    <name evidence="10" type="ORF">AAG570_013941</name>
</gene>
<evidence type="ECO:0000256" key="7">
    <source>
        <dbReference type="ARBA" id="ARBA00023295"/>
    </source>
</evidence>
<keyword evidence="11" id="KW-1185">Reference proteome</keyword>
<evidence type="ECO:0000256" key="1">
    <source>
        <dbReference type="ARBA" id="ARBA00001231"/>
    </source>
</evidence>
<sequence length="392" mass="44656">MVDGASINDFPAFRYRGLMVDTARNYLTLDDLKRTLDGMAASKLNVLHWHATDSHSFPLVSPSVPQLSKYGAYSSRQVYTPDDVHEVLRYAKIRGIRVLLEIDAPSHCGNGWQWGKSEELGELAVCVNANPWVRYCLQPPCGQLNPINPNLYPILRRLYNDVIEIFKDTEIFHMGGDEVSFKCWNSIGAIKSWLKSHELPVNETGYLELWSMFQQRALAQWDTAAGHSATNIFLWSSQLTASEVIEQYLDKDRYIIETWVDEDDSLPDELLEKGYRLVMVTKSAWYLDHGFWGNTLYHNWKVAYNNQLPRHKGVLGGEAAMWGELVDGRGLDGRVWPRAAAVGERLWTDPPPSSSTTLPLERLMDHRARLVTRGLDPEAIAPQWCYQNEGLC</sequence>
<keyword evidence="5" id="KW-0378">Hydrolase</keyword>
<evidence type="ECO:0000256" key="4">
    <source>
        <dbReference type="ARBA" id="ARBA00022729"/>
    </source>
</evidence>
<dbReference type="PANTHER" id="PTHR22600:SF42">
    <property type="entry name" value="BETA-N-ACETYLHEXOSAMINIDASE"/>
    <property type="match status" value="1"/>
</dbReference>
<evidence type="ECO:0000256" key="2">
    <source>
        <dbReference type="ARBA" id="ARBA00006285"/>
    </source>
</evidence>
<comment type="caution">
    <text evidence="10">The sequence shown here is derived from an EMBL/GenBank/DDBJ whole genome shotgun (WGS) entry which is preliminary data.</text>
</comment>
<evidence type="ECO:0000313" key="10">
    <source>
        <dbReference type="EMBL" id="KAL1129414.1"/>
    </source>
</evidence>
<feature type="domain" description="Glycoside hydrolase family 20 catalytic" evidence="9">
    <location>
        <begin position="13"/>
        <end position="349"/>
    </location>
</feature>
<keyword evidence="4" id="KW-0732">Signal</keyword>
<dbReference type="GO" id="GO:1901135">
    <property type="term" value="P:carbohydrate derivative metabolic process"/>
    <property type="evidence" value="ECO:0007669"/>
    <property type="project" value="UniProtKB-ARBA"/>
</dbReference>
<dbReference type="SUPFAM" id="SSF51445">
    <property type="entry name" value="(Trans)glycosidases"/>
    <property type="match status" value="1"/>
</dbReference>
<dbReference type="EMBL" id="JBFDAA010000009">
    <property type="protein sequence ID" value="KAL1129414.1"/>
    <property type="molecule type" value="Genomic_DNA"/>
</dbReference>
<dbReference type="PRINTS" id="PR00738">
    <property type="entry name" value="GLHYDRLASE20"/>
</dbReference>
<organism evidence="10 11">
    <name type="scientific">Ranatra chinensis</name>
    <dbReference type="NCBI Taxonomy" id="642074"/>
    <lineage>
        <taxon>Eukaryota</taxon>
        <taxon>Metazoa</taxon>
        <taxon>Ecdysozoa</taxon>
        <taxon>Arthropoda</taxon>
        <taxon>Hexapoda</taxon>
        <taxon>Insecta</taxon>
        <taxon>Pterygota</taxon>
        <taxon>Neoptera</taxon>
        <taxon>Paraneoptera</taxon>
        <taxon>Hemiptera</taxon>
        <taxon>Heteroptera</taxon>
        <taxon>Panheteroptera</taxon>
        <taxon>Nepomorpha</taxon>
        <taxon>Nepidae</taxon>
        <taxon>Ranatrinae</taxon>
        <taxon>Ranatra</taxon>
    </lineage>
</organism>
<comment type="similarity">
    <text evidence="2">Belongs to the glycosyl hydrolase 20 family.</text>
</comment>
<dbReference type="PANTHER" id="PTHR22600">
    <property type="entry name" value="BETA-HEXOSAMINIDASE"/>
    <property type="match status" value="1"/>
</dbReference>
<dbReference type="InterPro" id="IPR017853">
    <property type="entry name" value="GH"/>
</dbReference>
<dbReference type="Gene3D" id="3.20.20.80">
    <property type="entry name" value="Glycosidases"/>
    <property type="match status" value="1"/>
</dbReference>
<dbReference type="FunFam" id="3.20.20.80:FF:000063">
    <property type="entry name" value="Beta-hexosaminidase"/>
    <property type="match status" value="1"/>
</dbReference>
<accession>A0ABD0YEB7</accession>
<dbReference type="EC" id="3.2.1.52" evidence="3"/>
<evidence type="ECO:0000256" key="5">
    <source>
        <dbReference type="ARBA" id="ARBA00022801"/>
    </source>
</evidence>
<dbReference type="Proteomes" id="UP001558652">
    <property type="component" value="Unassembled WGS sequence"/>
</dbReference>
<evidence type="ECO:0000313" key="11">
    <source>
        <dbReference type="Proteomes" id="UP001558652"/>
    </source>
</evidence>
<dbReference type="GO" id="GO:0004563">
    <property type="term" value="F:beta-N-acetylhexosaminidase activity"/>
    <property type="evidence" value="ECO:0007669"/>
    <property type="project" value="UniProtKB-EC"/>
</dbReference>
<keyword evidence="6" id="KW-0325">Glycoprotein</keyword>
<proteinExistence type="inferred from homology"/>
<dbReference type="Pfam" id="PF00728">
    <property type="entry name" value="Glyco_hydro_20"/>
    <property type="match status" value="1"/>
</dbReference>
<dbReference type="InterPro" id="IPR025705">
    <property type="entry name" value="Beta_hexosaminidase_sua/sub"/>
</dbReference>
<protein>
    <recommendedName>
        <fullName evidence="3">beta-N-acetylhexosaminidase</fullName>
        <ecNumber evidence="3">3.2.1.52</ecNumber>
    </recommendedName>
</protein>
<keyword evidence="7" id="KW-0326">Glycosidase</keyword>
<evidence type="ECO:0000256" key="3">
    <source>
        <dbReference type="ARBA" id="ARBA00012663"/>
    </source>
</evidence>
<dbReference type="CDD" id="cd06562">
    <property type="entry name" value="GH20_HexA_HexB-like"/>
    <property type="match status" value="1"/>
</dbReference>
<evidence type="ECO:0000256" key="8">
    <source>
        <dbReference type="PIRSR" id="PIRSR625705-1"/>
    </source>
</evidence>
<evidence type="ECO:0000256" key="6">
    <source>
        <dbReference type="ARBA" id="ARBA00023180"/>
    </source>
</evidence>
<comment type="catalytic activity">
    <reaction evidence="1">
        <text>Hydrolysis of terminal non-reducing N-acetyl-D-hexosamine residues in N-acetyl-beta-D-hexosaminides.</text>
        <dbReference type="EC" id="3.2.1.52"/>
    </reaction>
</comment>
<reference evidence="10 11" key="1">
    <citation type="submission" date="2024-07" db="EMBL/GenBank/DDBJ databases">
        <title>Chromosome-level genome assembly of the water stick insect Ranatra chinensis (Heteroptera: Nepidae).</title>
        <authorList>
            <person name="Liu X."/>
        </authorList>
    </citation>
    <scope>NUCLEOTIDE SEQUENCE [LARGE SCALE GENOMIC DNA]</scope>
    <source>
        <strain evidence="10">Cailab_2021Rc</strain>
        <tissue evidence="10">Muscle</tissue>
    </source>
</reference>
<dbReference type="InterPro" id="IPR015883">
    <property type="entry name" value="Glyco_hydro_20_cat"/>
</dbReference>